<dbReference type="Gene3D" id="3.30.200.20">
    <property type="entry name" value="Phosphorylase Kinase, domain 1"/>
    <property type="match status" value="1"/>
</dbReference>
<reference evidence="11" key="1">
    <citation type="submission" date="2020-06" db="EMBL/GenBank/DDBJ databases">
        <title>WGS assembly of Ceratodon purpureus strain R40.</title>
        <authorList>
            <person name="Carey S.B."/>
            <person name="Jenkins J."/>
            <person name="Shu S."/>
            <person name="Lovell J.T."/>
            <person name="Sreedasyam A."/>
            <person name="Maumus F."/>
            <person name="Tiley G.P."/>
            <person name="Fernandez-Pozo N."/>
            <person name="Barry K."/>
            <person name="Chen C."/>
            <person name="Wang M."/>
            <person name="Lipzen A."/>
            <person name="Daum C."/>
            <person name="Saski C.A."/>
            <person name="Payton A.C."/>
            <person name="Mcbreen J.C."/>
            <person name="Conrad R.E."/>
            <person name="Kollar L.M."/>
            <person name="Olsson S."/>
            <person name="Huttunen S."/>
            <person name="Landis J.B."/>
            <person name="Wickett N.J."/>
            <person name="Johnson M.G."/>
            <person name="Rensing S.A."/>
            <person name="Grimwood J."/>
            <person name="Schmutz J."/>
            <person name="Mcdaniel S.F."/>
        </authorList>
    </citation>
    <scope>NUCLEOTIDE SEQUENCE</scope>
    <source>
        <strain evidence="11">R40</strain>
    </source>
</reference>
<dbReference type="InterPro" id="IPR001220">
    <property type="entry name" value="Legume_lectin_dom"/>
</dbReference>
<accession>A0A8T0HXH6</accession>
<dbReference type="Pfam" id="PF00139">
    <property type="entry name" value="Lectin_legB"/>
    <property type="match status" value="1"/>
</dbReference>
<dbReference type="EMBL" id="CM026425">
    <property type="protein sequence ID" value="KAG0575429.1"/>
    <property type="molecule type" value="Genomic_DNA"/>
</dbReference>
<dbReference type="InterPro" id="IPR011009">
    <property type="entry name" value="Kinase-like_dom_sf"/>
</dbReference>
<dbReference type="AlphaFoldDB" id="A0A8T0HXH6"/>
<evidence type="ECO:0000256" key="1">
    <source>
        <dbReference type="ARBA" id="ARBA00004479"/>
    </source>
</evidence>
<keyword evidence="3" id="KW-0732">Signal</keyword>
<feature type="transmembrane region" description="Helical" evidence="9">
    <location>
        <begin position="262"/>
        <end position="288"/>
    </location>
</feature>
<dbReference type="Proteomes" id="UP000822688">
    <property type="component" value="Chromosome 5"/>
</dbReference>
<keyword evidence="2 9" id="KW-0812">Transmembrane</keyword>
<keyword evidence="5" id="KW-0547">Nucleotide-binding</keyword>
<evidence type="ECO:0000256" key="3">
    <source>
        <dbReference type="ARBA" id="ARBA00022729"/>
    </source>
</evidence>
<evidence type="ECO:0000256" key="9">
    <source>
        <dbReference type="SAM" id="Phobius"/>
    </source>
</evidence>
<proteinExistence type="predicted"/>
<feature type="domain" description="Legume lectin" evidence="10">
    <location>
        <begin position="35"/>
        <end position="240"/>
    </location>
</feature>
<dbReference type="GO" id="GO:0016020">
    <property type="term" value="C:membrane"/>
    <property type="evidence" value="ECO:0007669"/>
    <property type="project" value="UniProtKB-SubCell"/>
</dbReference>
<evidence type="ECO:0000313" key="11">
    <source>
        <dbReference type="EMBL" id="KAG0575429.1"/>
    </source>
</evidence>
<evidence type="ECO:0000256" key="8">
    <source>
        <dbReference type="ARBA" id="ARBA00023136"/>
    </source>
</evidence>
<keyword evidence="8 9" id="KW-0472">Membrane</keyword>
<evidence type="ECO:0000256" key="6">
    <source>
        <dbReference type="ARBA" id="ARBA00022840"/>
    </source>
</evidence>
<evidence type="ECO:0000256" key="4">
    <source>
        <dbReference type="ARBA" id="ARBA00022734"/>
    </source>
</evidence>
<keyword evidence="12" id="KW-1185">Reference proteome</keyword>
<dbReference type="GO" id="GO:0030246">
    <property type="term" value="F:carbohydrate binding"/>
    <property type="evidence" value="ECO:0007669"/>
    <property type="project" value="UniProtKB-KW"/>
</dbReference>
<evidence type="ECO:0000256" key="5">
    <source>
        <dbReference type="ARBA" id="ARBA00022741"/>
    </source>
</evidence>
<dbReference type="Gene3D" id="2.60.120.200">
    <property type="match status" value="1"/>
</dbReference>
<keyword evidence="7 9" id="KW-1133">Transmembrane helix</keyword>
<comment type="subcellular location">
    <subcellularLocation>
        <location evidence="1">Membrane</location>
        <topology evidence="1">Single-pass type I membrane protein</topology>
    </subcellularLocation>
</comment>
<dbReference type="SUPFAM" id="SSF49899">
    <property type="entry name" value="Concanavalin A-like lectins/glucanases"/>
    <property type="match status" value="1"/>
</dbReference>
<keyword evidence="4" id="KW-0430">Lectin</keyword>
<evidence type="ECO:0000256" key="7">
    <source>
        <dbReference type="ARBA" id="ARBA00022989"/>
    </source>
</evidence>
<keyword evidence="6" id="KW-0067">ATP-binding</keyword>
<dbReference type="InterPro" id="IPR013320">
    <property type="entry name" value="ConA-like_dom_sf"/>
</dbReference>
<sequence length="345" mass="37691">MSLSGSCLVDEGTRNQLWMTAARNGSQSISAAVNNACKAVYSTALRIYDPYTGLANSWNTSFTFTIQPEEGALPGEFMAFAITANKTVGTPSTAGLYDDSIFKTGGNPEIQAVAVRFFTYWNNVSLLINDKEDSTGRNWNLDKYNVSLNKAYDRMRTYQAWIDYDSASKTMDFYIVALDVASIKSVSSRVFSESIDLSNSSTRSGLVPSDSYVGFTAATTPNDREIHEIISWQFSHQVSNSSLMGTPTPMSTGATSSKSSKLGLIVGVCVGGAVILMFLLLVITIVVMRRKMKPSYQKTELSSTHLDAVNFGPKRFSYEELRVATNNFSDEKLLGKGGFGSVYQG</sequence>
<dbReference type="SUPFAM" id="SSF56112">
    <property type="entry name" value="Protein kinase-like (PK-like)"/>
    <property type="match status" value="1"/>
</dbReference>
<name>A0A8T0HXH6_CERPU</name>
<gene>
    <name evidence="11" type="ORF">KC19_5G003300</name>
</gene>
<dbReference type="GO" id="GO:0005524">
    <property type="term" value="F:ATP binding"/>
    <property type="evidence" value="ECO:0007669"/>
    <property type="project" value="UniProtKB-KW"/>
</dbReference>
<dbReference type="PANTHER" id="PTHR27007">
    <property type="match status" value="1"/>
</dbReference>
<evidence type="ECO:0000259" key="10">
    <source>
        <dbReference type="Pfam" id="PF00139"/>
    </source>
</evidence>
<organism evidence="11 12">
    <name type="scientific">Ceratodon purpureus</name>
    <name type="common">Fire moss</name>
    <name type="synonym">Dicranum purpureum</name>
    <dbReference type="NCBI Taxonomy" id="3225"/>
    <lineage>
        <taxon>Eukaryota</taxon>
        <taxon>Viridiplantae</taxon>
        <taxon>Streptophyta</taxon>
        <taxon>Embryophyta</taxon>
        <taxon>Bryophyta</taxon>
        <taxon>Bryophytina</taxon>
        <taxon>Bryopsida</taxon>
        <taxon>Dicranidae</taxon>
        <taxon>Pseudoditrichales</taxon>
        <taxon>Ditrichaceae</taxon>
        <taxon>Ceratodon</taxon>
    </lineage>
</organism>
<protein>
    <recommendedName>
        <fullName evidence="10">Legume lectin domain-containing protein</fullName>
    </recommendedName>
</protein>
<evidence type="ECO:0000256" key="2">
    <source>
        <dbReference type="ARBA" id="ARBA00022692"/>
    </source>
</evidence>
<comment type="caution">
    <text evidence="11">The sequence shown here is derived from an EMBL/GenBank/DDBJ whole genome shotgun (WGS) entry which is preliminary data.</text>
</comment>
<dbReference type="InterPro" id="IPR050528">
    <property type="entry name" value="L-type_Lectin-RKs"/>
</dbReference>
<evidence type="ECO:0000313" key="12">
    <source>
        <dbReference type="Proteomes" id="UP000822688"/>
    </source>
</evidence>